<accession>A0A4C1W928</accession>
<protein>
    <submittedName>
        <fullName evidence="2">Uncharacterized protein</fullName>
    </submittedName>
</protein>
<proteinExistence type="predicted"/>
<dbReference type="Proteomes" id="UP000299102">
    <property type="component" value="Unassembled WGS sequence"/>
</dbReference>
<evidence type="ECO:0000256" key="1">
    <source>
        <dbReference type="SAM" id="MobiDB-lite"/>
    </source>
</evidence>
<gene>
    <name evidence="2" type="ORF">EVAR_84982_1</name>
</gene>
<comment type="caution">
    <text evidence="2">The sequence shown here is derived from an EMBL/GenBank/DDBJ whole genome shotgun (WGS) entry which is preliminary data.</text>
</comment>
<dbReference type="EMBL" id="BGZK01000501">
    <property type="protein sequence ID" value="GBP47390.1"/>
    <property type="molecule type" value="Genomic_DNA"/>
</dbReference>
<reference evidence="2 3" key="1">
    <citation type="journal article" date="2019" name="Commun. Biol.">
        <title>The bagworm genome reveals a unique fibroin gene that provides high tensile strength.</title>
        <authorList>
            <person name="Kono N."/>
            <person name="Nakamura H."/>
            <person name="Ohtoshi R."/>
            <person name="Tomita M."/>
            <person name="Numata K."/>
            <person name="Arakawa K."/>
        </authorList>
    </citation>
    <scope>NUCLEOTIDE SEQUENCE [LARGE SCALE GENOMIC DNA]</scope>
</reference>
<evidence type="ECO:0000313" key="3">
    <source>
        <dbReference type="Proteomes" id="UP000299102"/>
    </source>
</evidence>
<keyword evidence="3" id="KW-1185">Reference proteome</keyword>
<sequence>MSPRVWSDLKVPIAPAASARWTAADGTRDRWDPERGSSPLSPSLRAVSPVKEGREGGPFIELRNLGKREPVSRSEGSV</sequence>
<evidence type="ECO:0000313" key="2">
    <source>
        <dbReference type="EMBL" id="GBP47390.1"/>
    </source>
</evidence>
<name>A0A4C1W928_EUMVA</name>
<dbReference type="AlphaFoldDB" id="A0A4C1W928"/>
<feature type="compositionally biased region" description="Basic and acidic residues" evidence="1">
    <location>
        <begin position="26"/>
        <end position="35"/>
    </location>
</feature>
<feature type="region of interest" description="Disordered" evidence="1">
    <location>
        <begin position="19"/>
        <end position="78"/>
    </location>
</feature>
<organism evidence="2 3">
    <name type="scientific">Eumeta variegata</name>
    <name type="common">Bagworm moth</name>
    <name type="synonym">Eumeta japonica</name>
    <dbReference type="NCBI Taxonomy" id="151549"/>
    <lineage>
        <taxon>Eukaryota</taxon>
        <taxon>Metazoa</taxon>
        <taxon>Ecdysozoa</taxon>
        <taxon>Arthropoda</taxon>
        <taxon>Hexapoda</taxon>
        <taxon>Insecta</taxon>
        <taxon>Pterygota</taxon>
        <taxon>Neoptera</taxon>
        <taxon>Endopterygota</taxon>
        <taxon>Lepidoptera</taxon>
        <taxon>Glossata</taxon>
        <taxon>Ditrysia</taxon>
        <taxon>Tineoidea</taxon>
        <taxon>Psychidae</taxon>
        <taxon>Oiketicinae</taxon>
        <taxon>Eumeta</taxon>
    </lineage>
</organism>